<keyword evidence="2" id="KW-1185">Reference proteome</keyword>
<protein>
    <submittedName>
        <fullName evidence="1">Uncharacterized protein</fullName>
    </submittedName>
</protein>
<dbReference type="Proteomes" id="UP001163835">
    <property type="component" value="Unassembled WGS sequence"/>
</dbReference>
<accession>A0ACC1TGE6</accession>
<proteinExistence type="predicted"/>
<organism evidence="1 2">
    <name type="scientific">Lentinula aff. lateritia</name>
    <dbReference type="NCBI Taxonomy" id="2804960"/>
    <lineage>
        <taxon>Eukaryota</taxon>
        <taxon>Fungi</taxon>
        <taxon>Dikarya</taxon>
        <taxon>Basidiomycota</taxon>
        <taxon>Agaricomycotina</taxon>
        <taxon>Agaricomycetes</taxon>
        <taxon>Agaricomycetidae</taxon>
        <taxon>Agaricales</taxon>
        <taxon>Marasmiineae</taxon>
        <taxon>Omphalotaceae</taxon>
        <taxon>Lentinula</taxon>
    </lineage>
</organism>
<sequence>MWYIYILSALQIVTHFFQLPCMKPYPDEESVLIMDNCQIHHTNTLLEACNGAGICLFYA</sequence>
<gene>
    <name evidence="1" type="ORF">F5876DRAFT_54212</name>
</gene>
<reference evidence="1" key="1">
    <citation type="submission" date="2022-09" db="EMBL/GenBank/DDBJ databases">
        <title>A Global Phylogenomic Analysis of the Shiitake Genus Lentinula.</title>
        <authorList>
            <consortium name="DOE Joint Genome Institute"/>
            <person name="Sierra-Patev S."/>
            <person name="Min B."/>
            <person name="Naranjo-Ortiz M."/>
            <person name="Looney B."/>
            <person name="Konkel Z."/>
            <person name="Slot J.C."/>
            <person name="Sakamoto Y."/>
            <person name="Steenwyk J.L."/>
            <person name="Rokas A."/>
            <person name="Carro J."/>
            <person name="Camarero S."/>
            <person name="Ferreira P."/>
            <person name="Molpeceres G."/>
            <person name="Ruiz-Duenas F.J."/>
            <person name="Serrano A."/>
            <person name="Henrissat B."/>
            <person name="Drula E."/>
            <person name="Hughes K.W."/>
            <person name="Mata J.L."/>
            <person name="Ishikawa N.K."/>
            <person name="Vargas-Isla R."/>
            <person name="Ushijima S."/>
            <person name="Smith C.A."/>
            <person name="Ahrendt S."/>
            <person name="Andreopoulos W."/>
            <person name="He G."/>
            <person name="Labutti K."/>
            <person name="Lipzen A."/>
            <person name="Ng V."/>
            <person name="Riley R."/>
            <person name="Sandor L."/>
            <person name="Barry K."/>
            <person name="Martinez A.T."/>
            <person name="Xiao Y."/>
            <person name="Gibbons J.G."/>
            <person name="Terashima K."/>
            <person name="Grigoriev I.V."/>
            <person name="Hibbett D.S."/>
        </authorList>
    </citation>
    <scope>NUCLEOTIDE SEQUENCE</scope>
    <source>
        <strain evidence="1">TMI1499</strain>
    </source>
</reference>
<evidence type="ECO:0000313" key="1">
    <source>
        <dbReference type="EMBL" id="KAJ3803707.1"/>
    </source>
</evidence>
<comment type="caution">
    <text evidence="1">The sequence shown here is derived from an EMBL/GenBank/DDBJ whole genome shotgun (WGS) entry which is preliminary data.</text>
</comment>
<dbReference type="EMBL" id="MU796945">
    <property type="protein sequence ID" value="KAJ3803707.1"/>
    <property type="molecule type" value="Genomic_DNA"/>
</dbReference>
<evidence type="ECO:0000313" key="2">
    <source>
        <dbReference type="Proteomes" id="UP001163835"/>
    </source>
</evidence>
<name>A0ACC1TGE6_9AGAR</name>